<dbReference type="GO" id="GO:0016491">
    <property type="term" value="F:oxidoreductase activity"/>
    <property type="evidence" value="ECO:0007669"/>
    <property type="project" value="UniProtKB-KW"/>
</dbReference>
<dbReference type="Gene3D" id="3.40.50.720">
    <property type="entry name" value="NAD(P)-binding Rossmann-like Domain"/>
    <property type="match status" value="1"/>
</dbReference>
<dbReference type="GO" id="GO:0016020">
    <property type="term" value="C:membrane"/>
    <property type="evidence" value="ECO:0007669"/>
    <property type="project" value="TreeGrafter"/>
</dbReference>
<dbReference type="PANTHER" id="PTHR44196:SF1">
    <property type="entry name" value="DEHYDROGENASE_REDUCTASE SDR FAMILY MEMBER 7B"/>
    <property type="match status" value="1"/>
</dbReference>
<name>A0A975DEQ2_9GAMM</name>
<dbReference type="Pfam" id="PF00106">
    <property type="entry name" value="adh_short"/>
    <property type="match status" value="1"/>
</dbReference>
<accession>A0A975DEQ2</accession>
<evidence type="ECO:0000313" key="4">
    <source>
        <dbReference type="Proteomes" id="UP000682739"/>
    </source>
</evidence>
<protein>
    <submittedName>
        <fullName evidence="3">SDR family NAD(P)-dependent oxidoreductase</fullName>
    </submittedName>
</protein>
<evidence type="ECO:0000256" key="2">
    <source>
        <dbReference type="ARBA" id="ARBA00023002"/>
    </source>
</evidence>
<comment type="similarity">
    <text evidence="1">Belongs to the short-chain dehydrogenases/reductases (SDR) family.</text>
</comment>
<sequence length="244" mass="26982">MSKRVLITGATSGIGKSLAELYAGRGHSVYACGRNQEKLNELAQHGGIEALQFDQLNTSEVKSVLANLDPIDIAILNAGDCEYIDDALNFDADLFKRVIDINLTSVGSLLQQILPQLNRETDTAQLVLVGSSASMVPFTRAQAYGASKAGIAYLADSLYIDLQPHNIDVSLVLPGFIKTPLTDKNDFSMPFLMTSDEAAERIYQGIEKRQRHIAFPKRLIWSLRVAKCLPAKWWRKIMLNSDQN</sequence>
<dbReference type="PANTHER" id="PTHR44196">
    <property type="entry name" value="DEHYDROGENASE/REDUCTASE SDR FAMILY MEMBER 7B"/>
    <property type="match status" value="1"/>
</dbReference>
<keyword evidence="2" id="KW-0560">Oxidoreductase</keyword>
<dbReference type="SUPFAM" id="SSF51735">
    <property type="entry name" value="NAD(P)-binding Rossmann-fold domains"/>
    <property type="match status" value="1"/>
</dbReference>
<dbReference type="InterPro" id="IPR036291">
    <property type="entry name" value="NAD(P)-bd_dom_sf"/>
</dbReference>
<dbReference type="RefSeq" id="WP_208833071.1">
    <property type="nucleotide sequence ID" value="NZ_CP072110.1"/>
</dbReference>
<evidence type="ECO:0000313" key="3">
    <source>
        <dbReference type="EMBL" id="QTH65036.1"/>
    </source>
</evidence>
<organism evidence="3 4">
    <name type="scientific">Psychrosphaera ytuae</name>
    <dbReference type="NCBI Taxonomy" id="2820710"/>
    <lineage>
        <taxon>Bacteria</taxon>
        <taxon>Pseudomonadati</taxon>
        <taxon>Pseudomonadota</taxon>
        <taxon>Gammaproteobacteria</taxon>
        <taxon>Alteromonadales</taxon>
        <taxon>Pseudoalteromonadaceae</taxon>
        <taxon>Psychrosphaera</taxon>
    </lineage>
</organism>
<evidence type="ECO:0000256" key="1">
    <source>
        <dbReference type="ARBA" id="ARBA00006484"/>
    </source>
</evidence>
<dbReference type="KEGG" id="psym:J1N51_06225"/>
<proteinExistence type="inferred from homology"/>
<dbReference type="EMBL" id="CP072110">
    <property type="protein sequence ID" value="QTH65036.1"/>
    <property type="molecule type" value="Genomic_DNA"/>
</dbReference>
<dbReference type="Proteomes" id="UP000682739">
    <property type="component" value="Chromosome"/>
</dbReference>
<reference evidence="3" key="1">
    <citation type="submission" date="2021-03" db="EMBL/GenBank/DDBJ databases">
        <title>Description of Psychrosphaera ytuae sp. nov. isolated from deep sea sediment of South China Sea.</title>
        <authorList>
            <person name="Zhang J."/>
            <person name="Xu X.-D."/>
        </authorList>
    </citation>
    <scope>NUCLEOTIDE SEQUENCE</scope>
    <source>
        <strain evidence="3">MTZ26</strain>
    </source>
</reference>
<dbReference type="InterPro" id="IPR002347">
    <property type="entry name" value="SDR_fam"/>
</dbReference>
<keyword evidence="4" id="KW-1185">Reference proteome</keyword>
<dbReference type="AlphaFoldDB" id="A0A975DEQ2"/>
<dbReference type="PRINTS" id="PR00081">
    <property type="entry name" value="GDHRDH"/>
</dbReference>
<gene>
    <name evidence="3" type="ORF">J1N51_06225</name>
</gene>